<comment type="caution">
    <text evidence="1">The sequence shown here is derived from an EMBL/GenBank/DDBJ whole genome shotgun (WGS) entry which is preliminary data.</text>
</comment>
<dbReference type="Proteomes" id="UP001596405">
    <property type="component" value="Unassembled WGS sequence"/>
</dbReference>
<evidence type="ECO:0000313" key="1">
    <source>
        <dbReference type="EMBL" id="MFC6999121.1"/>
    </source>
</evidence>
<dbReference type="EMBL" id="JBHSYQ010000015">
    <property type="protein sequence ID" value="MFC6999121.1"/>
    <property type="molecule type" value="Genomic_DNA"/>
</dbReference>
<proteinExistence type="predicted"/>
<keyword evidence="2" id="KW-1185">Reference proteome</keyword>
<dbReference type="RefSeq" id="WP_066616746.1">
    <property type="nucleotide sequence ID" value="NZ_JBHSYQ010000015.1"/>
</dbReference>
<reference evidence="2" key="1">
    <citation type="journal article" date="2019" name="Int. J. Syst. Evol. Microbiol.">
        <title>The Global Catalogue of Microorganisms (GCM) 10K type strain sequencing project: providing services to taxonomists for standard genome sequencing and annotation.</title>
        <authorList>
            <consortium name="The Broad Institute Genomics Platform"/>
            <consortium name="The Broad Institute Genome Sequencing Center for Infectious Disease"/>
            <person name="Wu L."/>
            <person name="Ma J."/>
        </authorList>
    </citation>
    <scope>NUCLEOTIDE SEQUENCE [LARGE SCALE GENOMIC DNA]</scope>
    <source>
        <strain evidence="2">CGMCC 4.7393</strain>
    </source>
</reference>
<evidence type="ECO:0000313" key="2">
    <source>
        <dbReference type="Proteomes" id="UP001596405"/>
    </source>
</evidence>
<gene>
    <name evidence="1" type="ORF">ACFQHR_15910</name>
</gene>
<accession>A0ABW2DRA6</accession>
<protein>
    <submittedName>
        <fullName evidence="1">Uncharacterized protein</fullName>
    </submittedName>
</protein>
<name>A0ABW2DRA6_9BACT</name>
<sequence length="174" mass="20402">MNDGLEVIKSNTILFTIELTKNTLSDWIVDDIVELNKELGSYPILKTEFKTNQDIKRLKDFLKREVKQLDADLYDSCLEELTEIKDDLKWQNSEDGKLVLELENWVQNTRRIIMNEGWNSLFVGRSIIDPKQLNIGGFVKDEQQVRKIKSEVEKLAPPVYPNFYLEVEQKTNCY</sequence>
<organism evidence="1 2">
    <name type="scientific">Rufibacter roseus</name>
    <dbReference type="NCBI Taxonomy" id="1567108"/>
    <lineage>
        <taxon>Bacteria</taxon>
        <taxon>Pseudomonadati</taxon>
        <taxon>Bacteroidota</taxon>
        <taxon>Cytophagia</taxon>
        <taxon>Cytophagales</taxon>
        <taxon>Hymenobacteraceae</taxon>
        <taxon>Rufibacter</taxon>
    </lineage>
</organism>